<evidence type="ECO:0000313" key="3">
    <source>
        <dbReference type="Proteomes" id="UP000006339"/>
    </source>
</evidence>
<sequence length="146" mass="16617">MKLVNKISLILNGLFLGALIYLSSVIYQSTQTKDSVVYSKKKYAGGIEFLVVRRPRNVFGDSLYFFGARRTETEAPFILKYSPILDSGKDKFETIADLVECGQDMYVLVVKNGEALGYKKFNIFDTEPRRVEEKDFKACRNGRGTF</sequence>
<evidence type="ECO:0000256" key="1">
    <source>
        <dbReference type="SAM" id="Phobius"/>
    </source>
</evidence>
<dbReference type="Proteomes" id="UP000006339">
    <property type="component" value="Unassembled WGS sequence"/>
</dbReference>
<feature type="transmembrane region" description="Helical" evidence="1">
    <location>
        <begin position="7"/>
        <end position="27"/>
    </location>
</feature>
<keyword evidence="1" id="KW-0472">Membrane</keyword>
<dbReference type="EMBL" id="AKWH02000088">
    <property type="protein sequence ID" value="EKO49530.1"/>
    <property type="molecule type" value="Genomic_DNA"/>
</dbReference>
<reference evidence="2" key="1">
    <citation type="submission" date="2012-10" db="EMBL/GenBank/DDBJ databases">
        <authorList>
            <person name="Harkins D.M."/>
            <person name="Durkin A.S."/>
            <person name="Brinkac L.M."/>
            <person name="Selengut J.D."/>
            <person name="Sanka R."/>
            <person name="DePew J."/>
            <person name="Purushe J."/>
            <person name="Picardeau M."/>
            <person name="Werts C."/>
            <person name="Goarant C."/>
            <person name="Vinetz J.M."/>
            <person name="Sutton G.G."/>
            <person name="Nelson W.C."/>
            <person name="Fouts D.E."/>
        </authorList>
    </citation>
    <scope>NUCLEOTIDE SEQUENCE [LARGE SCALE GENOMIC DNA]</scope>
    <source>
        <strain evidence="2">200802841</strain>
    </source>
</reference>
<dbReference type="AlphaFoldDB" id="A0A828XR81"/>
<accession>A0A828XR81</accession>
<keyword evidence="1" id="KW-0812">Transmembrane</keyword>
<organism evidence="2 3">
    <name type="scientific">Leptospira kirschneri str. 200802841</name>
    <dbReference type="NCBI Taxonomy" id="1193047"/>
    <lineage>
        <taxon>Bacteria</taxon>
        <taxon>Pseudomonadati</taxon>
        <taxon>Spirochaetota</taxon>
        <taxon>Spirochaetia</taxon>
        <taxon>Leptospirales</taxon>
        <taxon>Leptospiraceae</taxon>
        <taxon>Leptospira</taxon>
    </lineage>
</organism>
<dbReference type="RefSeq" id="WP_004772004.1">
    <property type="nucleotide sequence ID" value="NZ_AKWH02000088.1"/>
</dbReference>
<evidence type="ECO:0000313" key="2">
    <source>
        <dbReference type="EMBL" id="EKO49530.1"/>
    </source>
</evidence>
<name>A0A828XR81_9LEPT</name>
<keyword evidence="3" id="KW-1185">Reference proteome</keyword>
<keyword evidence="1" id="KW-1133">Transmembrane helix</keyword>
<proteinExistence type="predicted"/>
<protein>
    <submittedName>
        <fullName evidence="2">Uncharacterized protein</fullName>
    </submittedName>
</protein>
<comment type="caution">
    <text evidence="2">The sequence shown here is derived from an EMBL/GenBank/DDBJ whole genome shotgun (WGS) entry which is preliminary data.</text>
</comment>
<gene>
    <name evidence="2" type="ORF">LEP1GSC131_1580</name>
</gene>